<feature type="region of interest" description="Disordered" evidence="1">
    <location>
        <begin position="1"/>
        <end position="64"/>
    </location>
</feature>
<dbReference type="EMBL" id="KZ613872">
    <property type="protein sequence ID" value="PMD53550.1"/>
    <property type="molecule type" value="Genomic_DNA"/>
</dbReference>
<dbReference type="Proteomes" id="UP000235371">
    <property type="component" value="Unassembled WGS sequence"/>
</dbReference>
<evidence type="ECO:0000313" key="2">
    <source>
        <dbReference type="EMBL" id="PMD53550.1"/>
    </source>
</evidence>
<feature type="compositionally biased region" description="Basic and acidic residues" evidence="1">
    <location>
        <begin position="22"/>
        <end position="31"/>
    </location>
</feature>
<feature type="compositionally biased region" description="Pro residues" evidence="1">
    <location>
        <begin position="40"/>
        <end position="57"/>
    </location>
</feature>
<dbReference type="RefSeq" id="XP_024730454.1">
    <property type="nucleotide sequence ID" value="XM_024883851.1"/>
</dbReference>
<dbReference type="GeneID" id="36591928"/>
<dbReference type="STRING" id="1095630.A0A2J6SS28"/>
<dbReference type="OrthoDB" id="3511049at2759"/>
<keyword evidence="3" id="KW-1185">Reference proteome</keyword>
<gene>
    <name evidence="2" type="ORF">K444DRAFT_635336</name>
</gene>
<dbReference type="InParanoid" id="A0A2J6SS28"/>
<sequence length="184" mass="19895">MPSSYPSPANTPPPVSLGIDSDLARQNERSPTRSRIYVPVTPPAHPPATPLITPPTSPSKNGSVSAVKATAIAAPMGLEDLKNELDLDTGKCGSPITKRGNPPCKNPNPGDIDSQIESITALTQASVELPYELEILAELALCKHHIITEKKATRIKLWKKVFLIRDERAVLLELITDQIKNILV</sequence>
<dbReference type="AlphaFoldDB" id="A0A2J6SS28"/>
<accession>A0A2J6SS28</accession>
<name>A0A2J6SS28_9HELO</name>
<proteinExistence type="predicted"/>
<evidence type="ECO:0000313" key="3">
    <source>
        <dbReference type="Proteomes" id="UP000235371"/>
    </source>
</evidence>
<reference evidence="2 3" key="1">
    <citation type="submission" date="2016-04" db="EMBL/GenBank/DDBJ databases">
        <title>A degradative enzymes factory behind the ericoid mycorrhizal symbiosis.</title>
        <authorList>
            <consortium name="DOE Joint Genome Institute"/>
            <person name="Martino E."/>
            <person name="Morin E."/>
            <person name="Grelet G."/>
            <person name="Kuo A."/>
            <person name="Kohler A."/>
            <person name="Daghino S."/>
            <person name="Barry K."/>
            <person name="Choi C."/>
            <person name="Cichocki N."/>
            <person name="Clum A."/>
            <person name="Copeland A."/>
            <person name="Hainaut M."/>
            <person name="Haridas S."/>
            <person name="Labutti K."/>
            <person name="Lindquist E."/>
            <person name="Lipzen A."/>
            <person name="Khouja H.-R."/>
            <person name="Murat C."/>
            <person name="Ohm R."/>
            <person name="Olson A."/>
            <person name="Spatafora J."/>
            <person name="Veneault-Fourrey C."/>
            <person name="Henrissat B."/>
            <person name="Grigoriev I."/>
            <person name="Martin F."/>
            <person name="Perotto S."/>
        </authorList>
    </citation>
    <scope>NUCLEOTIDE SEQUENCE [LARGE SCALE GENOMIC DNA]</scope>
    <source>
        <strain evidence="2 3">E</strain>
    </source>
</reference>
<protein>
    <submittedName>
        <fullName evidence="2">Uncharacterized protein</fullName>
    </submittedName>
</protein>
<evidence type="ECO:0000256" key="1">
    <source>
        <dbReference type="SAM" id="MobiDB-lite"/>
    </source>
</evidence>
<organism evidence="2 3">
    <name type="scientific">Hyaloscypha bicolor E</name>
    <dbReference type="NCBI Taxonomy" id="1095630"/>
    <lineage>
        <taxon>Eukaryota</taxon>
        <taxon>Fungi</taxon>
        <taxon>Dikarya</taxon>
        <taxon>Ascomycota</taxon>
        <taxon>Pezizomycotina</taxon>
        <taxon>Leotiomycetes</taxon>
        <taxon>Helotiales</taxon>
        <taxon>Hyaloscyphaceae</taxon>
        <taxon>Hyaloscypha</taxon>
        <taxon>Hyaloscypha bicolor</taxon>
    </lineage>
</organism>